<accession>A0A6A0GS23</accession>
<dbReference type="Pfam" id="PF00754">
    <property type="entry name" value="F5_F8_type_C"/>
    <property type="match status" value="1"/>
</dbReference>
<reference evidence="2" key="1">
    <citation type="submission" date="2014-08" db="EMBL/GenBank/DDBJ databases">
        <authorList>
            <person name="Murali S."/>
            <person name="Richards S."/>
            <person name="Bandaranaike D."/>
            <person name="Bellair M."/>
            <person name="Blankenburg K."/>
            <person name="Chao H."/>
            <person name="Dinh H."/>
            <person name="Doddapaneni H."/>
            <person name="Dugan-Rocha S."/>
            <person name="Elkadiri S."/>
            <person name="Gnanaolivu R."/>
            <person name="Hughes D."/>
            <person name="Lee S."/>
            <person name="Li M."/>
            <person name="Ming W."/>
            <person name="Munidasa M."/>
            <person name="Muniz J."/>
            <person name="Nguyen L."/>
            <person name="Osuji N."/>
            <person name="Pu L.-L."/>
            <person name="Puazo M."/>
            <person name="Skinner E."/>
            <person name="Qu C."/>
            <person name="Quiroz J."/>
            <person name="Raj R."/>
            <person name="Weissenberger G."/>
            <person name="Xin Y."/>
            <person name="Zou X."/>
            <person name="Han Y."/>
            <person name="Worley K."/>
            <person name="Muzny D."/>
            <person name="Gibbs R."/>
        </authorList>
    </citation>
    <scope>NUCLEOTIDE SEQUENCE</scope>
    <source>
        <strain evidence="2">HAZT.00-mixed</strain>
        <tissue evidence="2">Whole organism</tissue>
    </source>
</reference>
<protein>
    <recommendedName>
        <fullName evidence="1">F5/8 type C domain-containing protein</fullName>
    </recommendedName>
</protein>
<comment type="caution">
    <text evidence="2">The sequence shown here is derived from an EMBL/GenBank/DDBJ whole genome shotgun (WGS) entry which is preliminary data.</text>
</comment>
<reference evidence="2" key="2">
    <citation type="journal article" date="2018" name="Environ. Sci. Technol.">
        <title>The Toxicogenome of Hyalella azteca: A Model for Sediment Ecotoxicology and Evolutionary Toxicology.</title>
        <authorList>
            <person name="Poynton H.C."/>
            <person name="Hasenbein S."/>
            <person name="Benoit J.B."/>
            <person name="Sepulveda M.S."/>
            <person name="Poelchau M.F."/>
            <person name="Hughes D.S.T."/>
            <person name="Murali S.C."/>
            <person name="Chen S."/>
            <person name="Glastad K.M."/>
            <person name="Goodisman M.A.D."/>
            <person name="Werren J.H."/>
            <person name="Vineis J.H."/>
            <person name="Bowen J.L."/>
            <person name="Friedrich M."/>
            <person name="Jones J."/>
            <person name="Robertson H.M."/>
            <person name="Feyereisen R."/>
            <person name="Mechler-Hickson A."/>
            <person name="Mathers N."/>
            <person name="Lee C.E."/>
            <person name="Colbourne J.K."/>
            <person name="Biales A."/>
            <person name="Johnston J.S."/>
            <person name="Wellborn G.A."/>
            <person name="Rosendale A.J."/>
            <person name="Cridge A.G."/>
            <person name="Munoz-Torres M.C."/>
            <person name="Bain P.A."/>
            <person name="Manny A.R."/>
            <person name="Major K.M."/>
            <person name="Lambert F.N."/>
            <person name="Vulpe C.D."/>
            <person name="Tuck P."/>
            <person name="Blalock B.J."/>
            <person name="Lin Y.Y."/>
            <person name="Smith M.E."/>
            <person name="Ochoa-Acuna H."/>
            <person name="Chen M.M."/>
            <person name="Childers C.P."/>
            <person name="Qu J."/>
            <person name="Dugan S."/>
            <person name="Lee S.L."/>
            <person name="Chao H."/>
            <person name="Dinh H."/>
            <person name="Han Y."/>
            <person name="Doddapaneni H."/>
            <person name="Worley K.C."/>
            <person name="Muzny D.M."/>
            <person name="Gibbs R.A."/>
            <person name="Richards S."/>
        </authorList>
    </citation>
    <scope>NUCLEOTIDE SEQUENCE</scope>
    <source>
        <strain evidence="2">HAZT.00-mixed</strain>
        <tissue evidence="2">Whole organism</tissue>
    </source>
</reference>
<dbReference type="Proteomes" id="UP000711488">
    <property type="component" value="Unassembled WGS sequence"/>
</dbReference>
<dbReference type="PANTHER" id="PTHR24543:SF291">
    <property type="entry name" value="SMOKE ALARM, ISOFORM D"/>
    <property type="match status" value="1"/>
</dbReference>
<evidence type="ECO:0000313" key="2">
    <source>
        <dbReference type="EMBL" id="KAA0185887.1"/>
    </source>
</evidence>
<dbReference type="EMBL" id="JQDR03015967">
    <property type="protein sequence ID" value="KAA0185887.1"/>
    <property type="molecule type" value="Genomic_DNA"/>
</dbReference>
<dbReference type="PANTHER" id="PTHR24543">
    <property type="entry name" value="MULTICOPPER OXIDASE-RELATED"/>
    <property type="match status" value="1"/>
</dbReference>
<proteinExistence type="predicted"/>
<dbReference type="AlphaFoldDB" id="A0A6A0GS23"/>
<organism evidence="2">
    <name type="scientific">Hyalella azteca</name>
    <name type="common">Amphipod</name>
    <dbReference type="NCBI Taxonomy" id="294128"/>
    <lineage>
        <taxon>Eukaryota</taxon>
        <taxon>Metazoa</taxon>
        <taxon>Ecdysozoa</taxon>
        <taxon>Arthropoda</taxon>
        <taxon>Crustacea</taxon>
        <taxon>Multicrustacea</taxon>
        <taxon>Malacostraca</taxon>
        <taxon>Eumalacostraca</taxon>
        <taxon>Peracarida</taxon>
        <taxon>Amphipoda</taxon>
        <taxon>Senticaudata</taxon>
        <taxon>Talitrida</taxon>
        <taxon>Talitroidea</taxon>
        <taxon>Hyalellidae</taxon>
        <taxon>Hyalella</taxon>
    </lineage>
</organism>
<dbReference type="SUPFAM" id="SSF49785">
    <property type="entry name" value="Galactose-binding domain-like"/>
    <property type="match status" value="1"/>
</dbReference>
<gene>
    <name evidence="2" type="ORF">HAZT_HAZT007841</name>
</gene>
<dbReference type="InterPro" id="IPR008979">
    <property type="entry name" value="Galactose-bd-like_sf"/>
</dbReference>
<dbReference type="InterPro" id="IPR000421">
    <property type="entry name" value="FA58C"/>
</dbReference>
<reference evidence="2" key="3">
    <citation type="submission" date="2019-06" db="EMBL/GenBank/DDBJ databases">
        <authorList>
            <person name="Poynton C."/>
            <person name="Hasenbein S."/>
            <person name="Benoit J.B."/>
            <person name="Sepulveda M.S."/>
            <person name="Poelchau M.F."/>
            <person name="Murali S.C."/>
            <person name="Chen S."/>
            <person name="Glastad K.M."/>
            <person name="Werren J.H."/>
            <person name="Vineis J.H."/>
            <person name="Bowen J.L."/>
            <person name="Friedrich M."/>
            <person name="Jones J."/>
            <person name="Robertson H.M."/>
            <person name="Feyereisen R."/>
            <person name="Mechler-Hickson A."/>
            <person name="Mathers N."/>
            <person name="Lee C.E."/>
            <person name="Colbourne J.K."/>
            <person name="Biales A."/>
            <person name="Johnston J.S."/>
            <person name="Wellborn G.A."/>
            <person name="Rosendale A.J."/>
            <person name="Cridge A.G."/>
            <person name="Munoz-Torres M.C."/>
            <person name="Bain P.A."/>
            <person name="Manny A.R."/>
            <person name="Major K.M."/>
            <person name="Lambert F.N."/>
            <person name="Vulpe C.D."/>
            <person name="Tuck P."/>
            <person name="Blalock B.J."/>
            <person name="Lin Y.-Y."/>
            <person name="Smith M.E."/>
            <person name="Ochoa-Acuna H."/>
            <person name="Chen M.-J.M."/>
            <person name="Childers C.P."/>
            <person name="Qu J."/>
            <person name="Dugan S."/>
            <person name="Lee S.L."/>
            <person name="Chao H."/>
            <person name="Dinh H."/>
            <person name="Han Y."/>
            <person name="Doddapaneni H."/>
            <person name="Worley K.C."/>
            <person name="Muzny D.M."/>
            <person name="Gibbs R.A."/>
            <person name="Richards S."/>
        </authorList>
    </citation>
    <scope>NUCLEOTIDE SEQUENCE</scope>
    <source>
        <strain evidence="2">HAZT.00-mixed</strain>
        <tissue evidence="2">Whole organism</tissue>
    </source>
</reference>
<feature type="domain" description="F5/8 type C" evidence="1">
    <location>
        <begin position="1"/>
        <end position="113"/>
    </location>
</feature>
<sequence length="113" mass="13149">MADKSIPDHHITASSFYDAAVNAFYARYYFYARAHIEVGGGAWCPRAMIYDEGLEYLEVNLVKVHVVTKVEVQGRFGNGQGREYAEKYKLQYYRPGMDHWVTYKDGRGNQVRW</sequence>
<dbReference type="Gene3D" id="2.60.120.260">
    <property type="entry name" value="Galactose-binding domain-like"/>
    <property type="match status" value="1"/>
</dbReference>
<dbReference type="PROSITE" id="PS01285">
    <property type="entry name" value="FA58C_1"/>
    <property type="match status" value="1"/>
</dbReference>
<dbReference type="PROSITE" id="PS50022">
    <property type="entry name" value="FA58C_3"/>
    <property type="match status" value="1"/>
</dbReference>
<name>A0A6A0GS23_HYAAZ</name>
<evidence type="ECO:0000259" key="1">
    <source>
        <dbReference type="PROSITE" id="PS50022"/>
    </source>
</evidence>